<comment type="caution">
    <text evidence="4">The sequence shown here is derived from an EMBL/GenBank/DDBJ whole genome shotgun (WGS) entry which is preliminary data.</text>
</comment>
<dbReference type="Proteomes" id="UP001611075">
    <property type="component" value="Unassembled WGS sequence"/>
</dbReference>
<name>A0ABW7SPZ6_9ACTN</name>
<evidence type="ECO:0000313" key="5">
    <source>
        <dbReference type="Proteomes" id="UP001611075"/>
    </source>
</evidence>
<comment type="cofactor">
    <cofactor evidence="1">
        <name>Mg(2+)</name>
        <dbReference type="ChEBI" id="CHEBI:18420"/>
    </cofactor>
</comment>
<accession>A0ABW7SPZ6</accession>
<dbReference type="Gene3D" id="3.90.79.10">
    <property type="entry name" value="Nucleoside Triphosphate Pyrophosphohydrolase"/>
    <property type="match status" value="1"/>
</dbReference>
<keyword evidence="2" id="KW-0378">Hydrolase</keyword>
<dbReference type="Pfam" id="PF00293">
    <property type="entry name" value="NUDIX"/>
    <property type="match status" value="1"/>
</dbReference>
<keyword evidence="5" id="KW-1185">Reference proteome</keyword>
<dbReference type="PROSITE" id="PS51462">
    <property type="entry name" value="NUDIX"/>
    <property type="match status" value="1"/>
</dbReference>
<feature type="domain" description="Nudix hydrolase" evidence="3">
    <location>
        <begin position="35"/>
        <end position="175"/>
    </location>
</feature>
<dbReference type="InterPro" id="IPR000086">
    <property type="entry name" value="NUDIX_hydrolase_dom"/>
</dbReference>
<dbReference type="PANTHER" id="PTHR43046:SF13">
    <property type="entry name" value="NUDIX HYDROLASE DOMAIN-CONTAINING PROTEIN"/>
    <property type="match status" value="1"/>
</dbReference>
<evidence type="ECO:0000256" key="1">
    <source>
        <dbReference type="ARBA" id="ARBA00001946"/>
    </source>
</evidence>
<reference evidence="4 5" key="1">
    <citation type="submission" date="2024-10" db="EMBL/GenBank/DDBJ databases">
        <title>The Natural Products Discovery Center: Release of the First 8490 Sequenced Strains for Exploring Actinobacteria Biosynthetic Diversity.</title>
        <authorList>
            <person name="Kalkreuter E."/>
            <person name="Kautsar S.A."/>
            <person name="Yang D."/>
            <person name="Bader C.D."/>
            <person name="Teijaro C.N."/>
            <person name="Fluegel L."/>
            <person name="Davis C.M."/>
            <person name="Simpson J.R."/>
            <person name="Lauterbach L."/>
            <person name="Steele A.D."/>
            <person name="Gui C."/>
            <person name="Meng S."/>
            <person name="Li G."/>
            <person name="Viehrig K."/>
            <person name="Ye F."/>
            <person name="Su P."/>
            <person name="Kiefer A.F."/>
            <person name="Nichols A."/>
            <person name="Cepeda A.J."/>
            <person name="Yan W."/>
            <person name="Fan B."/>
            <person name="Jiang Y."/>
            <person name="Adhikari A."/>
            <person name="Zheng C.-J."/>
            <person name="Schuster L."/>
            <person name="Cowan T.M."/>
            <person name="Smanski M.J."/>
            <person name="Chevrette M.G."/>
            <person name="De Carvalho L.P.S."/>
            <person name="Shen B."/>
        </authorList>
    </citation>
    <scope>NUCLEOTIDE SEQUENCE [LARGE SCALE GENOMIC DNA]</scope>
    <source>
        <strain evidence="4 5">NPDC021253</strain>
    </source>
</reference>
<dbReference type="PANTHER" id="PTHR43046">
    <property type="entry name" value="GDP-MANNOSE MANNOSYL HYDROLASE"/>
    <property type="match status" value="1"/>
</dbReference>
<evidence type="ECO:0000259" key="3">
    <source>
        <dbReference type="PROSITE" id="PS51462"/>
    </source>
</evidence>
<dbReference type="SUPFAM" id="SSF55811">
    <property type="entry name" value="Nudix"/>
    <property type="match status" value="1"/>
</dbReference>
<dbReference type="EMBL" id="JBIRPU010000021">
    <property type="protein sequence ID" value="MFI0795783.1"/>
    <property type="molecule type" value="Genomic_DNA"/>
</dbReference>
<dbReference type="RefSeq" id="WP_396683323.1">
    <property type="nucleotide sequence ID" value="NZ_JBIRPU010000021.1"/>
</dbReference>
<protein>
    <submittedName>
        <fullName evidence="4">NUDIX domain-containing protein</fullName>
    </submittedName>
</protein>
<evidence type="ECO:0000256" key="2">
    <source>
        <dbReference type="ARBA" id="ARBA00022801"/>
    </source>
</evidence>
<dbReference type="InterPro" id="IPR015797">
    <property type="entry name" value="NUDIX_hydrolase-like_dom_sf"/>
</dbReference>
<proteinExistence type="predicted"/>
<evidence type="ECO:0000313" key="4">
    <source>
        <dbReference type="EMBL" id="MFI0795783.1"/>
    </source>
</evidence>
<sequence>MKPVIHELVEDDFTPREVPEFGLAEDDYARALDNLVQANVDVIPHTADGRVLLGYREDLPLRNMFWVFGGRMKVGETLTDSAVRALRRELHLDADRSRLVLNHTYNVRWGTRSVPPEERGFQTMLTLMTYQCTDEEARSLTPADRTHGWVRWHSRADLRQLEESGSGLLHPFLPVVLRNAHLL</sequence>
<organism evidence="4 5">
    <name type="scientific">Micromonospora rubida</name>
    <dbReference type="NCBI Taxonomy" id="2697657"/>
    <lineage>
        <taxon>Bacteria</taxon>
        <taxon>Bacillati</taxon>
        <taxon>Actinomycetota</taxon>
        <taxon>Actinomycetes</taxon>
        <taxon>Micromonosporales</taxon>
        <taxon>Micromonosporaceae</taxon>
        <taxon>Micromonospora</taxon>
    </lineage>
</organism>
<gene>
    <name evidence="4" type="ORF">ACH4OY_24335</name>
</gene>